<feature type="compositionally biased region" description="Polar residues" evidence="1">
    <location>
        <begin position="307"/>
        <end position="319"/>
    </location>
</feature>
<dbReference type="InterPro" id="IPR043519">
    <property type="entry name" value="NT_sf"/>
</dbReference>
<dbReference type="AlphaFoldDB" id="A0A812T6A1"/>
<dbReference type="Gene3D" id="3.30.460.10">
    <property type="entry name" value="Beta Polymerase, domain 2"/>
    <property type="match status" value="1"/>
</dbReference>
<sequence length="375" mass="42092">MAELTSEEIIGRLKACVHDEPRLIHFAQSLGQEHLADKRDAAHQLMAKVEPLAHQIWGPQVQLVLHGSRAKGTFTDDSDFDYHIEKTGRPVTMDEMYKLKSLCNRLPGVSTIPRIKMALSISYKVEALQEGSIYVEIAPESADYIDDAATIEPLIQRAGTYFLENTSACLTVKLLKFLFQRTQPRLKACAIEQLVQEMHSKVVYKYLAGRDCGPQALLLLCCKQILEDEHQEFAAMKGTVGKIFPQGLPRIHLPSRVGLMQTRRDPELMLREVSPLTCSPERAWREMSPPTHGYSQEVDLRPRPQAGDQSQQPVVSSTLRQRGRSQERRQSTGAAALSLTTTDTFADQILAAATSRLTEPKFWTSGVVRPRLSFD</sequence>
<dbReference type="Proteomes" id="UP000604046">
    <property type="component" value="Unassembled WGS sequence"/>
</dbReference>
<dbReference type="EMBL" id="CAJNDS010002536">
    <property type="protein sequence ID" value="CAE7516371.1"/>
    <property type="molecule type" value="Genomic_DNA"/>
</dbReference>
<dbReference type="CDD" id="cd05403">
    <property type="entry name" value="NT_KNTase_like"/>
    <property type="match status" value="1"/>
</dbReference>
<organism evidence="2 3">
    <name type="scientific">Symbiodinium natans</name>
    <dbReference type="NCBI Taxonomy" id="878477"/>
    <lineage>
        <taxon>Eukaryota</taxon>
        <taxon>Sar</taxon>
        <taxon>Alveolata</taxon>
        <taxon>Dinophyceae</taxon>
        <taxon>Suessiales</taxon>
        <taxon>Symbiodiniaceae</taxon>
        <taxon>Symbiodinium</taxon>
    </lineage>
</organism>
<proteinExistence type="predicted"/>
<reference evidence="2" key="1">
    <citation type="submission" date="2021-02" db="EMBL/GenBank/DDBJ databases">
        <authorList>
            <person name="Dougan E. K."/>
            <person name="Rhodes N."/>
            <person name="Thang M."/>
            <person name="Chan C."/>
        </authorList>
    </citation>
    <scope>NUCLEOTIDE SEQUENCE</scope>
</reference>
<accession>A0A812T6A1</accession>
<evidence type="ECO:0000256" key="1">
    <source>
        <dbReference type="SAM" id="MobiDB-lite"/>
    </source>
</evidence>
<evidence type="ECO:0000313" key="3">
    <source>
        <dbReference type="Proteomes" id="UP000604046"/>
    </source>
</evidence>
<name>A0A812T6A1_9DINO</name>
<feature type="region of interest" description="Disordered" evidence="1">
    <location>
        <begin position="281"/>
        <end position="336"/>
    </location>
</feature>
<protein>
    <submittedName>
        <fullName evidence="2">Uncharacterized protein</fullName>
    </submittedName>
</protein>
<comment type="caution">
    <text evidence="2">The sequence shown here is derived from an EMBL/GenBank/DDBJ whole genome shotgun (WGS) entry which is preliminary data.</text>
</comment>
<gene>
    <name evidence="2" type="ORF">SNAT2548_LOCUS28904</name>
</gene>
<evidence type="ECO:0000313" key="2">
    <source>
        <dbReference type="EMBL" id="CAE7516371.1"/>
    </source>
</evidence>
<dbReference type="SUPFAM" id="SSF81301">
    <property type="entry name" value="Nucleotidyltransferase"/>
    <property type="match status" value="1"/>
</dbReference>
<keyword evidence="3" id="KW-1185">Reference proteome</keyword>